<evidence type="ECO:0000256" key="1">
    <source>
        <dbReference type="ARBA" id="ARBA00010832"/>
    </source>
</evidence>
<dbReference type="Pfam" id="PF04809">
    <property type="entry name" value="HupH_C"/>
    <property type="match status" value="2"/>
</dbReference>
<evidence type="ECO:0000313" key="4">
    <source>
        <dbReference type="Proteomes" id="UP000219439"/>
    </source>
</evidence>
<evidence type="ECO:0000313" key="3">
    <source>
        <dbReference type="EMBL" id="SNZ21452.1"/>
    </source>
</evidence>
<reference evidence="3 4" key="1">
    <citation type="submission" date="2017-09" db="EMBL/GenBank/DDBJ databases">
        <authorList>
            <person name="Ehlers B."/>
            <person name="Leendertz F.H."/>
        </authorList>
    </citation>
    <scope>NUCLEOTIDE SEQUENCE [LARGE SCALE GENOMIC DNA]</scope>
    <source>
        <strain evidence="3 4">DSM 18289</strain>
    </source>
</reference>
<dbReference type="AlphaFoldDB" id="A0A285PI98"/>
<feature type="domain" description="HupH hydrogenase expression protein C-terminal" evidence="2">
    <location>
        <begin position="191"/>
        <end position="305"/>
    </location>
</feature>
<proteinExistence type="inferred from homology"/>
<protein>
    <submittedName>
        <fullName evidence="3">Hydrogenase-1 operon protein HyaF</fullName>
    </submittedName>
</protein>
<gene>
    <name evidence="3" type="ORF">SAMN06265368_4573</name>
</gene>
<feature type="domain" description="HupH hydrogenase expression protein C-terminal" evidence="2">
    <location>
        <begin position="79"/>
        <end position="171"/>
    </location>
</feature>
<dbReference type="Gene3D" id="3.30.1370.140">
    <property type="entry name" value="HupH hydrogenase expression protein, C-terminal domain"/>
    <property type="match status" value="2"/>
</dbReference>
<dbReference type="Proteomes" id="UP000219439">
    <property type="component" value="Unassembled WGS sequence"/>
</dbReference>
<dbReference type="InterPro" id="IPR006894">
    <property type="entry name" value="HupH_Hydgase_express_prot_C"/>
</dbReference>
<dbReference type="OrthoDB" id="6560677at2"/>
<accession>A0A285PI98</accession>
<dbReference type="RefSeq" id="WP_097155828.1">
    <property type="nucleotide sequence ID" value="NZ_OBEL01000008.1"/>
</dbReference>
<evidence type="ECO:0000259" key="2">
    <source>
        <dbReference type="Pfam" id="PF04809"/>
    </source>
</evidence>
<dbReference type="EMBL" id="OBEL01000008">
    <property type="protein sequence ID" value="SNZ21452.1"/>
    <property type="molecule type" value="Genomic_DNA"/>
</dbReference>
<comment type="similarity">
    <text evidence="1">Belongs to the HupH/HyaF family.</text>
</comment>
<name>A0A285PI98_9HYPH</name>
<dbReference type="InterPro" id="IPR038527">
    <property type="entry name" value="HupH_C_sf"/>
</dbReference>
<keyword evidence="4" id="KW-1185">Reference proteome</keyword>
<organism evidence="3 4">
    <name type="scientific">Cohaesibacter gelatinilyticus</name>
    <dbReference type="NCBI Taxonomy" id="372072"/>
    <lineage>
        <taxon>Bacteria</taxon>
        <taxon>Pseudomonadati</taxon>
        <taxon>Pseudomonadota</taxon>
        <taxon>Alphaproteobacteria</taxon>
        <taxon>Hyphomicrobiales</taxon>
        <taxon>Cohaesibacteraceae</taxon>
    </lineage>
</organism>
<sequence length="315" mass="33448">MSKDLIPPAFGSQGLGSGLGVGLGNSSAALSSGFGVGPGSQPVDEDGMELDYMEMPREMATFDPPIAPEPEDTTGMIAGKAKLEELLVALNAYKVGGAKGKVDISELTSTDLGLINQILGEGEVSIVCGSNIQAQESVLAGVWRVLTHDDNGALIRDEIEVADYPACVEQAVFAEAQTSVGDVDAQLPPGIFNAPSLISELQDKQGNYKSGDVVHSINLTLLPQTEEDLAYLDNKLGKGKVVILSRGYGNCRVSSTGTKNIWWVQYYNSQDAIILNSIEVIDVPDVVCAAQEDIEDSAERLEEILVIYRDGGETQ</sequence>